<evidence type="ECO:0000313" key="9">
    <source>
        <dbReference type="EMBL" id="KAF2676432.1"/>
    </source>
</evidence>
<dbReference type="EMBL" id="MU005635">
    <property type="protein sequence ID" value="KAF2676432.1"/>
    <property type="molecule type" value="Genomic_DNA"/>
</dbReference>
<keyword evidence="10" id="KW-1185">Reference proteome</keyword>
<dbReference type="Gene3D" id="6.10.330.20">
    <property type="match status" value="1"/>
</dbReference>
<evidence type="ECO:0000256" key="6">
    <source>
        <dbReference type="ARBA" id="ARBA00035289"/>
    </source>
</evidence>
<keyword evidence="3" id="KW-0689">Ribosomal protein</keyword>
<dbReference type="OrthoDB" id="270763at2759"/>
<keyword evidence="5" id="KW-0687">Ribonucleoprotein</keyword>
<evidence type="ECO:0000256" key="1">
    <source>
        <dbReference type="ARBA" id="ARBA00004173"/>
    </source>
</evidence>
<evidence type="ECO:0000256" key="8">
    <source>
        <dbReference type="SAM" id="MobiDB-lite"/>
    </source>
</evidence>
<comment type="similarity">
    <text evidence="2">Belongs to the universal ribosomal protein uL29 family.</text>
</comment>
<name>A0A6G1IDZ6_9PLEO</name>
<evidence type="ECO:0000256" key="4">
    <source>
        <dbReference type="ARBA" id="ARBA00023128"/>
    </source>
</evidence>
<comment type="subcellular location">
    <subcellularLocation>
        <location evidence="1">Mitochondrion</location>
    </subcellularLocation>
</comment>
<evidence type="ECO:0000256" key="2">
    <source>
        <dbReference type="ARBA" id="ARBA00009254"/>
    </source>
</evidence>
<feature type="region of interest" description="Disordered" evidence="8">
    <location>
        <begin position="212"/>
        <end position="280"/>
    </location>
</feature>
<evidence type="ECO:0000313" key="10">
    <source>
        <dbReference type="Proteomes" id="UP000799291"/>
    </source>
</evidence>
<dbReference type="GO" id="GO:0003735">
    <property type="term" value="F:structural constituent of ribosome"/>
    <property type="evidence" value="ECO:0007669"/>
    <property type="project" value="InterPro"/>
</dbReference>
<dbReference type="AlphaFoldDB" id="A0A6G1IDZ6"/>
<evidence type="ECO:0000256" key="7">
    <source>
        <dbReference type="ARBA" id="ARBA00035399"/>
    </source>
</evidence>
<feature type="compositionally biased region" description="Acidic residues" evidence="8">
    <location>
        <begin position="229"/>
        <end position="241"/>
    </location>
</feature>
<dbReference type="Pfam" id="PF06984">
    <property type="entry name" value="MRP-L47"/>
    <property type="match status" value="1"/>
</dbReference>
<dbReference type="Proteomes" id="UP000799291">
    <property type="component" value="Unassembled WGS sequence"/>
</dbReference>
<gene>
    <name evidence="9" type="ORF">K458DRAFT_492492</name>
</gene>
<accession>A0A6G1IDZ6</accession>
<evidence type="ECO:0000256" key="3">
    <source>
        <dbReference type="ARBA" id="ARBA00022980"/>
    </source>
</evidence>
<dbReference type="InterPro" id="IPR010729">
    <property type="entry name" value="Ribosomal_uL29_mit"/>
</dbReference>
<sequence length="280" mass="32065">MAAIPTSRVVRPTLTATPTEAVRSFLTPSFQCTRTASVARFSTSPAVWKADNNKSRGLSAIRRTGLRPRQNLSVMETYNYDKQQLPEPTKRATKIEGDPDHGLWDFFRDKNLLRTPVEEAQHGRAWTVHELRQRDWETLHQLWWVCVKERNRLATEKLERRRLKAGYGDEEADERDETVQKTMKAIIDTLVERNNAYKEAYALARKDPDIDLTRTERQYQPPSPYETQEIADEEAANEGLEDPVGAVPDDVKQYTVQPAGTSIELPTTPKDETKAQTNKL</sequence>
<dbReference type="PANTHER" id="PTHR21183:SF18">
    <property type="entry name" value="LARGE RIBOSOMAL SUBUNIT PROTEIN UL29M"/>
    <property type="match status" value="1"/>
</dbReference>
<dbReference type="PANTHER" id="PTHR21183">
    <property type="entry name" value="RIBOSOMAL PROTEIN L47, MITOCHONDRIAL-RELATED"/>
    <property type="match status" value="1"/>
</dbReference>
<dbReference type="GO" id="GO:0005762">
    <property type="term" value="C:mitochondrial large ribosomal subunit"/>
    <property type="evidence" value="ECO:0007669"/>
    <property type="project" value="TreeGrafter"/>
</dbReference>
<reference evidence="9" key="1">
    <citation type="journal article" date="2020" name="Stud. Mycol.">
        <title>101 Dothideomycetes genomes: a test case for predicting lifestyles and emergence of pathogens.</title>
        <authorList>
            <person name="Haridas S."/>
            <person name="Albert R."/>
            <person name="Binder M."/>
            <person name="Bloem J."/>
            <person name="Labutti K."/>
            <person name="Salamov A."/>
            <person name="Andreopoulos B."/>
            <person name="Baker S."/>
            <person name="Barry K."/>
            <person name="Bills G."/>
            <person name="Bluhm B."/>
            <person name="Cannon C."/>
            <person name="Castanera R."/>
            <person name="Culley D."/>
            <person name="Daum C."/>
            <person name="Ezra D."/>
            <person name="Gonzalez J."/>
            <person name="Henrissat B."/>
            <person name="Kuo A."/>
            <person name="Liang C."/>
            <person name="Lipzen A."/>
            <person name="Lutzoni F."/>
            <person name="Magnuson J."/>
            <person name="Mondo S."/>
            <person name="Nolan M."/>
            <person name="Ohm R."/>
            <person name="Pangilinan J."/>
            <person name="Park H.-J."/>
            <person name="Ramirez L."/>
            <person name="Alfaro M."/>
            <person name="Sun H."/>
            <person name="Tritt A."/>
            <person name="Yoshinaga Y."/>
            <person name="Zwiers L.-H."/>
            <person name="Turgeon B."/>
            <person name="Goodwin S."/>
            <person name="Spatafora J."/>
            <person name="Crous P."/>
            <person name="Grigoriev I."/>
        </authorList>
    </citation>
    <scope>NUCLEOTIDE SEQUENCE</scope>
    <source>
        <strain evidence="9">CBS 122367</strain>
    </source>
</reference>
<organism evidence="9 10">
    <name type="scientific">Lentithecium fluviatile CBS 122367</name>
    <dbReference type="NCBI Taxonomy" id="1168545"/>
    <lineage>
        <taxon>Eukaryota</taxon>
        <taxon>Fungi</taxon>
        <taxon>Dikarya</taxon>
        <taxon>Ascomycota</taxon>
        <taxon>Pezizomycotina</taxon>
        <taxon>Dothideomycetes</taxon>
        <taxon>Pleosporomycetidae</taxon>
        <taxon>Pleosporales</taxon>
        <taxon>Massarineae</taxon>
        <taxon>Lentitheciaceae</taxon>
        <taxon>Lentithecium</taxon>
    </lineage>
</organism>
<dbReference type="InterPro" id="IPR038340">
    <property type="entry name" value="MRP-L47_sf"/>
</dbReference>
<protein>
    <recommendedName>
        <fullName evidence="6">Large ribosomal subunit protein uL29m</fullName>
    </recommendedName>
    <alternativeName>
        <fullName evidence="7">54S ribosomal protein L4, mitochondrial</fullName>
    </alternativeName>
</protein>
<proteinExistence type="inferred from homology"/>
<dbReference type="GO" id="GO:0032543">
    <property type="term" value="P:mitochondrial translation"/>
    <property type="evidence" value="ECO:0007669"/>
    <property type="project" value="TreeGrafter"/>
</dbReference>
<keyword evidence="4" id="KW-0496">Mitochondrion</keyword>
<evidence type="ECO:0000256" key="5">
    <source>
        <dbReference type="ARBA" id="ARBA00023274"/>
    </source>
</evidence>